<comment type="caution">
    <text evidence="6">The sequence shown here is derived from an EMBL/GenBank/DDBJ whole genome shotgun (WGS) entry which is preliminary data.</text>
</comment>
<evidence type="ECO:0000256" key="4">
    <source>
        <dbReference type="SAM" id="Phobius"/>
    </source>
</evidence>
<name>A0A0G0U3I2_9BACT</name>
<feature type="region of interest" description="Disordered" evidence="3">
    <location>
        <begin position="172"/>
        <end position="204"/>
    </location>
</feature>
<accession>A0A0G0U3I2</accession>
<evidence type="ECO:0000256" key="2">
    <source>
        <dbReference type="ARBA" id="ARBA00023157"/>
    </source>
</evidence>
<evidence type="ECO:0000259" key="5">
    <source>
        <dbReference type="SMART" id="SM00560"/>
    </source>
</evidence>
<keyword evidence="4" id="KW-1133">Transmembrane helix</keyword>
<dbReference type="InterPro" id="IPR012902">
    <property type="entry name" value="N_methyl_site"/>
</dbReference>
<sequence>MPNLPRLKEISSGFTLIELLVVVAIIAILAVVSLALFGNVQKAARDGVRRSNIDTLAKNLETRFDYGSSLYQQLDPNDFSEGVIPKDPDGSSYFGVPQSATSSFQLCAALDNHPLRSCNSPSQTCFCKSSMRGDLTAIGVYNGTYHPPSCDPNGTLDDGLVGYWKMDETTNWNSTPGEVRDSSGNGNNGTAYGGANITQHTPDPTGVFKNAGNFDGSNDYISTVSNALFTNEFTISGWFYVSSWKNTGLPAQDMELILSKWRREVGDIDYGVYFGRSYGGANFVIWVSSGVDTSGNSAQVPIGSVSAGVWHYVAATFKGSSFLRLYLDGGNPANEQTSGVYSSVSNPLGVVPLVIGIHNDGYGLFAGKIDDLRVYNRALSGPEISNLYNGGNGCIP</sequence>
<dbReference type="NCBIfam" id="TIGR02532">
    <property type="entry name" value="IV_pilin_GFxxxE"/>
    <property type="match status" value="1"/>
</dbReference>
<dbReference type="SUPFAM" id="SSF49899">
    <property type="entry name" value="Concanavalin A-like lectins/glucanases"/>
    <property type="match status" value="1"/>
</dbReference>
<keyword evidence="4" id="KW-0812">Transmembrane</keyword>
<dbReference type="AlphaFoldDB" id="A0A0G0U3I2"/>
<evidence type="ECO:0000313" key="6">
    <source>
        <dbReference type="EMBL" id="KKR83614.1"/>
    </source>
</evidence>
<evidence type="ECO:0000313" key="7">
    <source>
        <dbReference type="Proteomes" id="UP000034601"/>
    </source>
</evidence>
<feature type="compositionally biased region" description="Low complexity" evidence="3">
    <location>
        <begin position="184"/>
        <end position="196"/>
    </location>
</feature>
<dbReference type="SMART" id="SM00560">
    <property type="entry name" value="LamGL"/>
    <property type="match status" value="1"/>
</dbReference>
<dbReference type="Pfam" id="PF13385">
    <property type="entry name" value="Laminin_G_3"/>
    <property type="match status" value="1"/>
</dbReference>
<organism evidence="6 7">
    <name type="scientific">Candidatus Daviesbacteria bacterium GW2011_GWA2_40_9</name>
    <dbReference type="NCBI Taxonomy" id="1618424"/>
    <lineage>
        <taxon>Bacteria</taxon>
        <taxon>Candidatus Daviesiibacteriota</taxon>
    </lineage>
</organism>
<dbReference type="InterPro" id="IPR045584">
    <property type="entry name" value="Pilin-like"/>
</dbReference>
<dbReference type="Gene3D" id="2.60.120.200">
    <property type="match status" value="1"/>
</dbReference>
<dbReference type="SUPFAM" id="SSF54523">
    <property type="entry name" value="Pili subunits"/>
    <property type="match status" value="1"/>
</dbReference>
<feature type="domain" description="LamG-like jellyroll fold" evidence="5">
    <location>
        <begin position="231"/>
        <end position="382"/>
    </location>
</feature>
<keyword evidence="4" id="KW-0472">Membrane</keyword>
<dbReference type="InterPro" id="IPR006558">
    <property type="entry name" value="LamG-like"/>
</dbReference>
<dbReference type="Pfam" id="PF07963">
    <property type="entry name" value="N_methyl"/>
    <property type="match status" value="1"/>
</dbReference>
<reference evidence="6 7" key="1">
    <citation type="journal article" date="2015" name="Nature">
        <title>rRNA introns, odd ribosomes, and small enigmatic genomes across a large radiation of phyla.</title>
        <authorList>
            <person name="Brown C.T."/>
            <person name="Hug L.A."/>
            <person name="Thomas B.C."/>
            <person name="Sharon I."/>
            <person name="Castelle C.J."/>
            <person name="Singh A."/>
            <person name="Wilkins M.J."/>
            <person name="Williams K.H."/>
            <person name="Banfield J.F."/>
        </authorList>
    </citation>
    <scope>NUCLEOTIDE SEQUENCE [LARGE SCALE GENOMIC DNA]</scope>
</reference>
<evidence type="ECO:0000256" key="1">
    <source>
        <dbReference type="ARBA" id="ARBA00022729"/>
    </source>
</evidence>
<dbReference type="PATRIC" id="fig|1618424.3.peg.164"/>
<evidence type="ECO:0000256" key="3">
    <source>
        <dbReference type="SAM" id="MobiDB-lite"/>
    </source>
</evidence>
<gene>
    <name evidence="6" type="ORF">UU29_C0003G0016</name>
</gene>
<dbReference type="InterPro" id="IPR013320">
    <property type="entry name" value="ConA-like_dom_sf"/>
</dbReference>
<feature type="transmembrane region" description="Helical" evidence="4">
    <location>
        <begin position="20"/>
        <end position="40"/>
    </location>
</feature>
<dbReference type="EMBL" id="LCAB01000003">
    <property type="protein sequence ID" value="KKR83614.1"/>
    <property type="molecule type" value="Genomic_DNA"/>
</dbReference>
<dbReference type="Proteomes" id="UP000034601">
    <property type="component" value="Unassembled WGS sequence"/>
</dbReference>
<proteinExistence type="predicted"/>
<dbReference type="PROSITE" id="PS00409">
    <property type="entry name" value="PROKAR_NTER_METHYL"/>
    <property type="match status" value="1"/>
</dbReference>
<keyword evidence="1" id="KW-0732">Signal</keyword>
<protein>
    <recommendedName>
        <fullName evidence="5">LamG-like jellyroll fold domain-containing protein</fullName>
    </recommendedName>
</protein>
<dbReference type="Gene3D" id="3.30.700.10">
    <property type="entry name" value="Glycoprotein, Type 4 Pilin"/>
    <property type="match status" value="1"/>
</dbReference>
<keyword evidence="2" id="KW-1015">Disulfide bond</keyword>